<dbReference type="FunFam" id="3.40.50.300:FF:000239">
    <property type="entry name" value="Meiotic recombination protein DMC1"/>
    <property type="match status" value="1"/>
</dbReference>
<keyword evidence="3 12" id="KW-0547">Nucleotide-binding</keyword>
<dbReference type="Gene3D" id="1.10.150.20">
    <property type="entry name" value="5' to 3' exonuclease, C-terminal subdomain"/>
    <property type="match status" value="1"/>
</dbReference>
<comment type="similarity">
    <text evidence="2 11">Belongs to the RecA family. DMC1 subfamily.</text>
</comment>
<dbReference type="GO" id="GO:0007131">
    <property type="term" value="P:reciprocal meiotic recombination"/>
    <property type="evidence" value="ECO:0007669"/>
    <property type="project" value="InterPro"/>
</dbReference>
<keyword evidence="4 12" id="KW-0067">ATP-binding</keyword>
<dbReference type="SUPFAM" id="SSF52540">
    <property type="entry name" value="P-loop containing nucleoside triphosphate hydrolases"/>
    <property type="match status" value="1"/>
</dbReference>
<dbReference type="InterPro" id="IPR016467">
    <property type="entry name" value="DNA_recomb/repair_RecA-like"/>
</dbReference>
<organism evidence="15 16">
    <name type="scientific">Oncorhynchus mykiss</name>
    <name type="common">Rainbow trout</name>
    <name type="synonym">Salmo gairdneri</name>
    <dbReference type="NCBI Taxonomy" id="8022"/>
    <lineage>
        <taxon>Eukaryota</taxon>
        <taxon>Metazoa</taxon>
        <taxon>Chordata</taxon>
        <taxon>Craniata</taxon>
        <taxon>Vertebrata</taxon>
        <taxon>Euteleostomi</taxon>
        <taxon>Actinopterygii</taxon>
        <taxon>Neopterygii</taxon>
        <taxon>Teleostei</taxon>
        <taxon>Protacanthopterygii</taxon>
        <taxon>Salmoniformes</taxon>
        <taxon>Salmonidae</taxon>
        <taxon>Salmoninae</taxon>
        <taxon>Oncorhynchus</taxon>
    </lineage>
</organism>
<name>A0A8C7UUJ0_ONCMY</name>
<reference evidence="15" key="3">
    <citation type="submission" date="2025-09" db="UniProtKB">
        <authorList>
            <consortium name="Ensembl"/>
        </authorList>
    </citation>
    <scope>IDENTIFICATION</scope>
</reference>
<dbReference type="PROSITE" id="PS50162">
    <property type="entry name" value="RECA_2"/>
    <property type="match status" value="1"/>
</dbReference>
<feature type="domain" description="RecA family profile 1" evidence="13">
    <location>
        <begin position="99"/>
        <end position="343"/>
    </location>
</feature>
<dbReference type="AlphaFoldDB" id="A0A8C7UUJ0"/>
<dbReference type="GO" id="GO:0000794">
    <property type="term" value="C:condensed nuclear chromosome"/>
    <property type="evidence" value="ECO:0007669"/>
    <property type="project" value="TreeGrafter"/>
</dbReference>
<dbReference type="GO" id="GO:0000150">
    <property type="term" value="F:DNA strand exchange activity"/>
    <property type="evidence" value="ECO:0007669"/>
    <property type="project" value="InterPro"/>
</dbReference>
<evidence type="ECO:0000256" key="4">
    <source>
        <dbReference type="ARBA" id="ARBA00022840"/>
    </source>
</evidence>
<keyword evidence="7 11" id="KW-0469">Meiosis</keyword>
<dbReference type="Gene3D" id="3.40.50.300">
    <property type="entry name" value="P-loop containing nucleotide triphosphate hydrolases"/>
    <property type="match status" value="1"/>
</dbReference>
<keyword evidence="5 11" id="KW-0238">DNA-binding</keyword>
<evidence type="ECO:0000313" key="16">
    <source>
        <dbReference type="Proteomes" id="UP000694395"/>
    </source>
</evidence>
<dbReference type="NCBIfam" id="NF003301">
    <property type="entry name" value="PRK04301.1"/>
    <property type="match status" value="1"/>
</dbReference>
<sequence length="343" mass="38404">HMLLLNMDMRLFGHVLYPQESFFQNIDTLQKHGLNMADLKKLKSVGICIVKGIQMTIRRALCNIKGLSEAKVDKIKEAAGKMLTKGFLTAFEYSAKRKQLFRVNTGSIEFDKLLGGGMESMVITEAFGEFRTDKTQLSHTVVITAQLPGEDGYTGGKVIFIDTENTFRPDRLKDIADRFNVDHDAVLDNVLYARVSTSGEHQMELLDFVAAKFHEEGGIFKLLIIDSIMALFRVDFSGRGELAERQQKLYNVAVFVTNRMTADPGAGMSFQADPKKPIGGHILAHGSTTRISLKKGRGELRIGKIFDSPDMPENEATFTPGELLMPKSERPSWIHHWAAFFKS</sequence>
<keyword evidence="6 11" id="KW-0539">Nucleus</keyword>
<dbReference type="GO" id="GO:0042148">
    <property type="term" value="P:DNA strand invasion"/>
    <property type="evidence" value="ECO:0007669"/>
    <property type="project" value="TreeGrafter"/>
</dbReference>
<dbReference type="Pfam" id="PF08423">
    <property type="entry name" value="Rad51"/>
    <property type="match status" value="1"/>
</dbReference>
<evidence type="ECO:0000259" key="13">
    <source>
        <dbReference type="PROSITE" id="PS50162"/>
    </source>
</evidence>
<dbReference type="GO" id="GO:0140664">
    <property type="term" value="F:ATP-dependent DNA damage sensor activity"/>
    <property type="evidence" value="ECO:0007669"/>
    <property type="project" value="InterPro"/>
</dbReference>
<evidence type="ECO:0000256" key="5">
    <source>
        <dbReference type="ARBA" id="ARBA00023125"/>
    </source>
</evidence>
<dbReference type="PANTHER" id="PTHR22942:SF30">
    <property type="entry name" value="MEIOTIC RECOMBINATION PROTEIN DMC1_LIM15 HOMOLOG"/>
    <property type="match status" value="1"/>
</dbReference>
<protein>
    <recommendedName>
        <fullName evidence="11">Meiotic recombination protein</fullName>
    </recommendedName>
</protein>
<dbReference type="InterPro" id="IPR020587">
    <property type="entry name" value="RecA_monomer-monomer_interface"/>
</dbReference>
<evidence type="ECO:0000256" key="9">
    <source>
        <dbReference type="ARBA" id="ARBA00056818"/>
    </source>
</evidence>
<dbReference type="NCBIfam" id="TIGR02238">
    <property type="entry name" value="recomb_DMC1"/>
    <property type="match status" value="1"/>
</dbReference>
<keyword evidence="8" id="KW-0131">Cell cycle</keyword>
<dbReference type="PROSITE" id="PS50163">
    <property type="entry name" value="RECA_3"/>
    <property type="match status" value="1"/>
</dbReference>
<dbReference type="InterPro" id="IPR020588">
    <property type="entry name" value="RecA_ATP-bd"/>
</dbReference>
<feature type="domain" description="RecA family profile 2" evidence="14">
    <location>
        <begin position="267"/>
        <end position="318"/>
    </location>
</feature>
<dbReference type="InterPro" id="IPR010995">
    <property type="entry name" value="DNA_repair_Rad51/TF_NusA_a-hlx"/>
</dbReference>
<dbReference type="GeneTree" id="ENSGT00760000119398"/>
<evidence type="ECO:0000256" key="8">
    <source>
        <dbReference type="ARBA" id="ARBA00023306"/>
    </source>
</evidence>
<dbReference type="GO" id="GO:0007283">
    <property type="term" value="P:spermatogenesis"/>
    <property type="evidence" value="ECO:0007669"/>
    <property type="project" value="UniProtKB-ARBA"/>
</dbReference>
<evidence type="ECO:0000256" key="3">
    <source>
        <dbReference type="ARBA" id="ARBA00022741"/>
    </source>
</evidence>
<dbReference type="GO" id="GO:0003690">
    <property type="term" value="F:double-stranded DNA binding"/>
    <property type="evidence" value="ECO:0007669"/>
    <property type="project" value="TreeGrafter"/>
</dbReference>
<evidence type="ECO:0000256" key="7">
    <source>
        <dbReference type="ARBA" id="ARBA00023254"/>
    </source>
</evidence>
<dbReference type="GO" id="GO:0000730">
    <property type="term" value="P:DNA recombinase assembly"/>
    <property type="evidence" value="ECO:0007669"/>
    <property type="project" value="TreeGrafter"/>
</dbReference>
<reference evidence="15" key="2">
    <citation type="submission" date="2025-08" db="UniProtKB">
        <authorList>
            <consortium name="Ensembl"/>
        </authorList>
    </citation>
    <scope>IDENTIFICATION</scope>
</reference>
<dbReference type="PANTHER" id="PTHR22942">
    <property type="entry name" value="RECA/RAD51/RADA DNA STRAND-PAIRING FAMILY MEMBER"/>
    <property type="match status" value="1"/>
</dbReference>
<evidence type="ECO:0000256" key="10">
    <source>
        <dbReference type="ARBA" id="ARBA00064395"/>
    </source>
</evidence>
<dbReference type="GO" id="GO:0006312">
    <property type="term" value="P:mitotic recombination"/>
    <property type="evidence" value="ECO:0007669"/>
    <property type="project" value="TreeGrafter"/>
</dbReference>
<comment type="function">
    <text evidence="11">May participate in meiotic recombination, specifically in homologous strand assimilation, which is required for the resolution of meiotic double-strand breaks.</text>
</comment>
<proteinExistence type="inferred from homology"/>
<dbReference type="GO" id="GO:0070192">
    <property type="term" value="P:chromosome organization involved in meiotic cell cycle"/>
    <property type="evidence" value="ECO:0007669"/>
    <property type="project" value="TreeGrafter"/>
</dbReference>
<comment type="subcellular location">
    <subcellularLocation>
        <location evidence="1 11">Nucleus</location>
    </subcellularLocation>
</comment>
<dbReference type="FunFam" id="1.10.150.20:FF:000032">
    <property type="entry name" value="meiotic recombination protein DMC1/LIM15 homolog"/>
    <property type="match status" value="1"/>
</dbReference>
<keyword evidence="16" id="KW-1185">Reference proteome</keyword>
<evidence type="ECO:0000256" key="12">
    <source>
        <dbReference type="RuleBase" id="RU003422"/>
    </source>
</evidence>
<dbReference type="GO" id="GO:0003697">
    <property type="term" value="F:single-stranded DNA binding"/>
    <property type="evidence" value="ECO:0007669"/>
    <property type="project" value="TreeGrafter"/>
</dbReference>
<evidence type="ECO:0000256" key="6">
    <source>
        <dbReference type="ARBA" id="ARBA00023242"/>
    </source>
</evidence>
<dbReference type="PIRSF" id="PIRSF005856">
    <property type="entry name" value="Rad51"/>
    <property type="match status" value="1"/>
</dbReference>
<dbReference type="InterPro" id="IPR011940">
    <property type="entry name" value="Dmc1"/>
</dbReference>
<dbReference type="Proteomes" id="UP000694395">
    <property type="component" value="Chromosome 23"/>
</dbReference>
<dbReference type="Ensembl" id="ENSOMYT00000110292.2">
    <property type="protein sequence ID" value="ENSOMYP00000101689.2"/>
    <property type="gene ID" value="ENSOMYG00000045893.2"/>
</dbReference>
<dbReference type="SUPFAM" id="SSF47794">
    <property type="entry name" value="Rad51 N-terminal domain-like"/>
    <property type="match status" value="1"/>
</dbReference>
<dbReference type="GO" id="GO:0007292">
    <property type="term" value="P:female gamete generation"/>
    <property type="evidence" value="ECO:0007669"/>
    <property type="project" value="UniProtKB-ARBA"/>
</dbReference>
<dbReference type="InterPro" id="IPR027417">
    <property type="entry name" value="P-loop_NTPase"/>
</dbReference>
<reference evidence="15" key="1">
    <citation type="submission" date="2020-07" db="EMBL/GenBank/DDBJ databases">
        <title>A long reads based de novo assembly of the rainbow trout Arlee double haploid line genome.</title>
        <authorList>
            <person name="Gao G."/>
            <person name="Palti Y."/>
        </authorList>
    </citation>
    <scope>NUCLEOTIDE SEQUENCE [LARGE SCALE GENOMIC DNA]</scope>
</reference>
<dbReference type="GO" id="GO:0005524">
    <property type="term" value="F:ATP binding"/>
    <property type="evidence" value="ECO:0007669"/>
    <property type="project" value="UniProtKB-KW"/>
</dbReference>
<evidence type="ECO:0000256" key="1">
    <source>
        <dbReference type="ARBA" id="ARBA00004123"/>
    </source>
</evidence>
<dbReference type="InterPro" id="IPR013632">
    <property type="entry name" value="Rad51_C"/>
</dbReference>
<comment type="subunit">
    <text evidence="10">Double stacked ring-shaped homooctamer. Interacts with BRCA2. Interacts with the MND1-PSMC3IP heterodimer. Interacts with RAD51AP1; the interaction is direct and stimulates DMC1-mediated homologous recombination.</text>
</comment>
<evidence type="ECO:0000259" key="14">
    <source>
        <dbReference type="PROSITE" id="PS50163"/>
    </source>
</evidence>
<evidence type="ECO:0000256" key="11">
    <source>
        <dbReference type="PIRNR" id="PIRNR005856"/>
    </source>
</evidence>
<evidence type="ECO:0000256" key="2">
    <source>
        <dbReference type="ARBA" id="ARBA00008897"/>
    </source>
</evidence>
<accession>A0A8C7UUJ0</accession>
<evidence type="ECO:0000313" key="15">
    <source>
        <dbReference type="Ensembl" id="ENSOMYP00000101689.2"/>
    </source>
</evidence>
<comment type="function">
    <text evidence="9">Participates in meiotic recombination, specifically in homologous strand assimilation, which is required for the resolution of meiotic double-strand breaks.</text>
</comment>